<proteinExistence type="predicted"/>
<feature type="compositionally biased region" description="Basic and acidic residues" evidence="1">
    <location>
        <begin position="33"/>
        <end position="48"/>
    </location>
</feature>
<feature type="region of interest" description="Disordered" evidence="1">
    <location>
        <begin position="155"/>
        <end position="175"/>
    </location>
</feature>
<dbReference type="EMBL" id="CADCUT010000105">
    <property type="protein sequence ID" value="CAA9407445.1"/>
    <property type="molecule type" value="Genomic_DNA"/>
</dbReference>
<dbReference type="AlphaFoldDB" id="A0A6J4PCZ8"/>
<protein>
    <submittedName>
        <fullName evidence="2">Lipoprotein signal peptidase</fullName>
        <ecNumber evidence="2">3.4.23.36</ecNumber>
    </submittedName>
</protein>
<evidence type="ECO:0000256" key="1">
    <source>
        <dbReference type="SAM" id="MobiDB-lite"/>
    </source>
</evidence>
<keyword evidence="2" id="KW-0378">Hydrolase</keyword>
<reference evidence="2" key="1">
    <citation type="submission" date="2020-02" db="EMBL/GenBank/DDBJ databases">
        <authorList>
            <person name="Meier V. D."/>
        </authorList>
    </citation>
    <scope>NUCLEOTIDE SEQUENCE</scope>
    <source>
        <strain evidence="2">AVDCRST_MAG03</strain>
    </source>
</reference>
<name>A0A6J4PCZ8_9ACTN</name>
<feature type="compositionally biased region" description="Basic residues" evidence="1">
    <location>
        <begin position="59"/>
        <end position="69"/>
    </location>
</feature>
<dbReference type="EC" id="3.4.23.36" evidence="2"/>
<feature type="region of interest" description="Disordered" evidence="1">
    <location>
        <begin position="1"/>
        <end position="123"/>
    </location>
</feature>
<sequence>GRVPDKKPGKPRQEPAAGSGDRRPGLRRGSGAEGRRGELHSGRGEHPARAWSLEPHAHQERRRRLRHPRREPALAARRERGGRRGRLVDAPLGTDLAGNDLRVRPDPGWCGRQPARPPDGRRGHRLRPLLFLVHLQRGRHRHNRRRRPLAALGPAARGGRAVVQRSPRRPNFLAL</sequence>
<gene>
    <name evidence="2" type="ORF">AVDCRST_MAG03-1625</name>
</gene>
<feature type="compositionally biased region" description="Basic and acidic residues" evidence="1">
    <location>
        <begin position="70"/>
        <end position="79"/>
    </location>
</feature>
<accession>A0A6J4PCZ8</accession>
<evidence type="ECO:0000313" key="2">
    <source>
        <dbReference type="EMBL" id="CAA9407445.1"/>
    </source>
</evidence>
<feature type="non-terminal residue" evidence="2">
    <location>
        <position position="175"/>
    </location>
</feature>
<organism evidence="2">
    <name type="scientific">uncultured Rubrobacteraceae bacterium</name>
    <dbReference type="NCBI Taxonomy" id="349277"/>
    <lineage>
        <taxon>Bacteria</taxon>
        <taxon>Bacillati</taxon>
        <taxon>Actinomycetota</taxon>
        <taxon>Rubrobacteria</taxon>
        <taxon>Rubrobacterales</taxon>
        <taxon>Rubrobacteraceae</taxon>
        <taxon>environmental samples</taxon>
    </lineage>
</organism>
<feature type="non-terminal residue" evidence="2">
    <location>
        <position position="1"/>
    </location>
</feature>
<dbReference type="GO" id="GO:0004190">
    <property type="term" value="F:aspartic-type endopeptidase activity"/>
    <property type="evidence" value="ECO:0007669"/>
    <property type="project" value="UniProtKB-EC"/>
</dbReference>
<feature type="compositionally biased region" description="Basic and acidic residues" evidence="1">
    <location>
        <begin position="1"/>
        <end position="13"/>
    </location>
</feature>
<keyword evidence="2" id="KW-0449">Lipoprotein</keyword>